<sequence length="80" mass="9015">MRSSRAQQEAPFQGTSMPGVSCTLFLFLPCTHTHKLCHHLVVILLKLNNVLPRAAAEPTNLRLRPCTLLLKESKMVFNED</sequence>
<reference evidence="1" key="1">
    <citation type="submission" date="2018-01" db="EMBL/GenBank/DDBJ databases">
        <title>An insight into the sialome of Amazonian anophelines.</title>
        <authorList>
            <person name="Ribeiro J.M."/>
            <person name="Scarpassa V."/>
            <person name="Calvo E."/>
        </authorList>
    </citation>
    <scope>NUCLEOTIDE SEQUENCE</scope>
    <source>
        <tissue evidence="1">Salivary glands</tissue>
    </source>
</reference>
<proteinExistence type="predicted"/>
<accession>A0A2M3ZQL6</accession>
<protein>
    <submittedName>
        <fullName evidence="1">Putative secreted peptide</fullName>
    </submittedName>
</protein>
<dbReference type="EMBL" id="GGFM01010041">
    <property type="protein sequence ID" value="MBW30792.1"/>
    <property type="molecule type" value="Transcribed_RNA"/>
</dbReference>
<dbReference type="AlphaFoldDB" id="A0A2M3ZQL6"/>
<organism evidence="1">
    <name type="scientific">Anopheles braziliensis</name>
    <dbReference type="NCBI Taxonomy" id="58242"/>
    <lineage>
        <taxon>Eukaryota</taxon>
        <taxon>Metazoa</taxon>
        <taxon>Ecdysozoa</taxon>
        <taxon>Arthropoda</taxon>
        <taxon>Hexapoda</taxon>
        <taxon>Insecta</taxon>
        <taxon>Pterygota</taxon>
        <taxon>Neoptera</taxon>
        <taxon>Endopterygota</taxon>
        <taxon>Diptera</taxon>
        <taxon>Nematocera</taxon>
        <taxon>Culicoidea</taxon>
        <taxon>Culicidae</taxon>
        <taxon>Anophelinae</taxon>
        <taxon>Anopheles</taxon>
    </lineage>
</organism>
<evidence type="ECO:0000313" key="1">
    <source>
        <dbReference type="EMBL" id="MBW30792.1"/>
    </source>
</evidence>
<name>A0A2M3ZQL6_9DIPT</name>